<evidence type="ECO:0000313" key="1">
    <source>
        <dbReference type="EMBL" id="GAA4971101.1"/>
    </source>
</evidence>
<evidence type="ECO:0000313" key="2">
    <source>
        <dbReference type="Proteomes" id="UP001501692"/>
    </source>
</evidence>
<keyword evidence="2" id="KW-1185">Reference proteome</keyword>
<proteinExistence type="predicted"/>
<dbReference type="EMBL" id="BAABJK010000006">
    <property type="protein sequence ID" value="GAA4971101.1"/>
    <property type="molecule type" value="Genomic_DNA"/>
</dbReference>
<dbReference type="PROSITE" id="PS51257">
    <property type="entry name" value="PROKAR_LIPOPROTEIN"/>
    <property type="match status" value="1"/>
</dbReference>
<reference evidence="2" key="1">
    <citation type="journal article" date="2019" name="Int. J. Syst. Evol. Microbiol.">
        <title>The Global Catalogue of Microorganisms (GCM) 10K type strain sequencing project: providing services to taxonomists for standard genome sequencing and annotation.</title>
        <authorList>
            <consortium name="The Broad Institute Genomics Platform"/>
            <consortium name="The Broad Institute Genome Sequencing Center for Infectious Disease"/>
            <person name="Wu L."/>
            <person name="Ma J."/>
        </authorList>
    </citation>
    <scope>NUCLEOTIDE SEQUENCE [LARGE SCALE GENOMIC DNA]</scope>
    <source>
        <strain evidence="2">JCM 18287</strain>
    </source>
</reference>
<dbReference type="RefSeq" id="WP_345168275.1">
    <property type="nucleotide sequence ID" value="NZ_BAABJK010000006.1"/>
</dbReference>
<sequence length="272" mass="30304">MRNIIVPLFILLLASCQKNDSPVENNGPDEDENLFFIEILNEYSLVNQIFQDTGNITIDGIASAEGTITGKFNSTKTDPVISIEPLDLETFPKTITIDFGTGTLCEDGVTRRGIITVESTGLYSEVGSLHTVVFNNFFHDNFKVEGTQYVENFGENDDNQLVYSVVVEDGIVTVTNDIFIRFFQSTFRTWIAGSETPLNIWDDEYLIEGDQLGLSSNGVNFSTFIEEPLHLVVLPREIKSGIIDLEIGSVPNIKINYTNETFTILGKTTSFN</sequence>
<accession>A0ABP9HHH0</accession>
<name>A0ABP9HHH0_9FLAO</name>
<organism evidence="1 2">
    <name type="scientific">Algibacter aquimarinus</name>
    <dbReference type="NCBI Taxonomy" id="1136748"/>
    <lineage>
        <taxon>Bacteria</taxon>
        <taxon>Pseudomonadati</taxon>
        <taxon>Bacteroidota</taxon>
        <taxon>Flavobacteriia</taxon>
        <taxon>Flavobacteriales</taxon>
        <taxon>Flavobacteriaceae</taxon>
        <taxon>Algibacter</taxon>
    </lineage>
</organism>
<gene>
    <name evidence="1" type="ORF">GCM10023315_21390</name>
</gene>
<dbReference type="Proteomes" id="UP001501692">
    <property type="component" value="Unassembled WGS sequence"/>
</dbReference>
<comment type="caution">
    <text evidence="1">The sequence shown here is derived from an EMBL/GenBank/DDBJ whole genome shotgun (WGS) entry which is preliminary data.</text>
</comment>
<protein>
    <submittedName>
        <fullName evidence="1">Uncharacterized protein</fullName>
    </submittedName>
</protein>